<sequence length="91" mass="9776">MATALQGWPAATLREVVTCKGRLSHPRPGPAIVRRPQGQPAALVAWKATRGQATRGNPCGQGYRQQGQHPPTDKGNSHLRRGGDDFRKGKG</sequence>
<accession>A0A426X4B7</accession>
<gene>
    <name evidence="2" type="ORF">B296_00024968</name>
</gene>
<evidence type="ECO:0000313" key="3">
    <source>
        <dbReference type="Proteomes" id="UP000287651"/>
    </source>
</evidence>
<proteinExistence type="predicted"/>
<feature type="compositionally biased region" description="Basic and acidic residues" evidence="1">
    <location>
        <begin position="71"/>
        <end position="91"/>
    </location>
</feature>
<evidence type="ECO:0000256" key="1">
    <source>
        <dbReference type="SAM" id="MobiDB-lite"/>
    </source>
</evidence>
<dbReference type="AlphaFoldDB" id="A0A426X4B7"/>
<reference evidence="2 3" key="1">
    <citation type="journal article" date="2014" name="Agronomy (Basel)">
        <title>A Draft Genome Sequence for Ensete ventricosum, the Drought-Tolerant Tree Against Hunger.</title>
        <authorList>
            <person name="Harrison J."/>
            <person name="Moore K.A."/>
            <person name="Paszkiewicz K."/>
            <person name="Jones T."/>
            <person name="Grant M."/>
            <person name="Ambacheew D."/>
            <person name="Muzemil S."/>
            <person name="Studholme D.J."/>
        </authorList>
    </citation>
    <scope>NUCLEOTIDE SEQUENCE [LARGE SCALE GENOMIC DNA]</scope>
</reference>
<comment type="caution">
    <text evidence="2">The sequence shown here is derived from an EMBL/GenBank/DDBJ whole genome shotgun (WGS) entry which is preliminary data.</text>
</comment>
<dbReference type="EMBL" id="AMZH03027028">
    <property type="protein sequence ID" value="RRT34325.1"/>
    <property type="molecule type" value="Genomic_DNA"/>
</dbReference>
<protein>
    <submittedName>
        <fullName evidence="2">Uncharacterized protein</fullName>
    </submittedName>
</protein>
<organism evidence="2 3">
    <name type="scientific">Ensete ventricosum</name>
    <name type="common">Abyssinian banana</name>
    <name type="synonym">Musa ensete</name>
    <dbReference type="NCBI Taxonomy" id="4639"/>
    <lineage>
        <taxon>Eukaryota</taxon>
        <taxon>Viridiplantae</taxon>
        <taxon>Streptophyta</taxon>
        <taxon>Embryophyta</taxon>
        <taxon>Tracheophyta</taxon>
        <taxon>Spermatophyta</taxon>
        <taxon>Magnoliopsida</taxon>
        <taxon>Liliopsida</taxon>
        <taxon>Zingiberales</taxon>
        <taxon>Musaceae</taxon>
        <taxon>Ensete</taxon>
    </lineage>
</organism>
<evidence type="ECO:0000313" key="2">
    <source>
        <dbReference type="EMBL" id="RRT34325.1"/>
    </source>
</evidence>
<feature type="region of interest" description="Disordered" evidence="1">
    <location>
        <begin position="47"/>
        <end position="91"/>
    </location>
</feature>
<name>A0A426X4B7_ENSVE</name>
<dbReference type="Proteomes" id="UP000287651">
    <property type="component" value="Unassembled WGS sequence"/>
</dbReference>